<evidence type="ECO:0000313" key="1">
    <source>
        <dbReference type="EMBL" id="TQS13600.1"/>
    </source>
</evidence>
<name>A0A544YA40_9ACTN</name>
<dbReference type="RefSeq" id="WP_142624572.1">
    <property type="nucleotide sequence ID" value="NZ_VIRM01000064.1"/>
</dbReference>
<comment type="caution">
    <text evidence="1">The sequence shown here is derived from an EMBL/GenBank/DDBJ whole genome shotgun (WGS) entry which is preliminary data.</text>
</comment>
<reference evidence="1 2" key="1">
    <citation type="submission" date="2019-07" db="EMBL/GenBank/DDBJ databases">
        <title>Microbispora hainanensis DSM 45428.</title>
        <authorList>
            <person name="Thawai C."/>
        </authorList>
    </citation>
    <scope>NUCLEOTIDE SEQUENCE [LARGE SCALE GENOMIC DNA]</scope>
    <source>
        <strain evidence="1 2">DSM 45428</strain>
    </source>
</reference>
<dbReference type="AlphaFoldDB" id="A0A544YA40"/>
<evidence type="ECO:0000313" key="2">
    <source>
        <dbReference type="Proteomes" id="UP000316541"/>
    </source>
</evidence>
<dbReference type="EMBL" id="VIRM01000064">
    <property type="protein sequence ID" value="TQS13600.1"/>
    <property type="molecule type" value="Genomic_DNA"/>
</dbReference>
<proteinExistence type="predicted"/>
<accession>A0A544YA40</accession>
<sequence>MLFFIDDEKAADLHREAQTKDAISDLCTAVADEVIDWSGDAYRHAYKSVLTWKRSPQEDPPPCLPLLAVCVLAATRMRGDGGRGAHPYYDRLAELLPPPSWFSRGCKDHLQRDYSTVAYFWTCLDEWLEKQGGTRGFSTLHASKGRELIGYAQSQALICAADQDRLTPFLRKRRGRDATVLLQELRMWGDKFRLSRRLQEALKKQGKHSEEDSILGALLVSLAEATDRVPPVPSRLQQLRLRVAATEDRREGWWALRWRVERIPGTNEDNLTHHDGHLAVEARGDGALYTLSGTLPDLGEALENGLVAWGKYLGVSLQPRRNPLILQEDPLGGWTEVDKPEPFMPSLILFNKRSEEEARKLVDQAGFAWEESEETSVNGWFIAADVEFIDGLSSTSRPRLAGGLHVRLTRERRHYFLGGEPDLIPPPGVDVMCLDGVPIHAAGQRTELRGRGLSPGKHVLDYGAGQLTFYLHPPQEWTVPDTTSDTADPDSPVVQGSTVIDAEGHYTDLISEGPPRWWHERQTGLSGGPERKEIPDSAVWLVIDHPDGTIEVRLIRPEEPRITHVTPSMWKFWRQMIAIEHPPPEKLWKRYLAAVLRRGNGNF</sequence>
<organism evidence="1 2">
    <name type="scientific">Microbispora hainanensis</name>
    <dbReference type="NCBI Taxonomy" id="568844"/>
    <lineage>
        <taxon>Bacteria</taxon>
        <taxon>Bacillati</taxon>
        <taxon>Actinomycetota</taxon>
        <taxon>Actinomycetes</taxon>
        <taxon>Streptosporangiales</taxon>
        <taxon>Streptosporangiaceae</taxon>
        <taxon>Microbispora</taxon>
    </lineage>
</organism>
<gene>
    <name evidence="1" type="ORF">FLX08_35090</name>
</gene>
<dbReference type="Proteomes" id="UP000316541">
    <property type="component" value="Unassembled WGS sequence"/>
</dbReference>
<protein>
    <submittedName>
        <fullName evidence="1">Uncharacterized protein</fullName>
    </submittedName>
</protein>